<evidence type="ECO:0000259" key="5">
    <source>
        <dbReference type="PROSITE" id="PS50118"/>
    </source>
</evidence>
<dbReference type="PANTHER" id="PTHR46040">
    <property type="entry name" value="HIGH MOBILITY GROUP PROTEIN 2"/>
    <property type="match status" value="1"/>
</dbReference>
<keyword evidence="7" id="KW-1185">Reference proteome</keyword>
<feature type="compositionally biased region" description="Polar residues" evidence="4">
    <location>
        <begin position="275"/>
        <end position="286"/>
    </location>
</feature>
<dbReference type="InterPro" id="IPR036910">
    <property type="entry name" value="HMG_box_dom_sf"/>
</dbReference>
<evidence type="ECO:0000256" key="1">
    <source>
        <dbReference type="ARBA" id="ARBA00023125"/>
    </source>
</evidence>
<dbReference type="STRING" id="1344416.A0A139A2I7"/>
<evidence type="ECO:0000313" key="6">
    <source>
        <dbReference type="EMBL" id="KXS10858.1"/>
    </source>
</evidence>
<dbReference type="InterPro" id="IPR009071">
    <property type="entry name" value="HMG_box_dom"/>
</dbReference>
<feature type="domain" description="HMG box" evidence="5">
    <location>
        <begin position="89"/>
        <end position="165"/>
    </location>
</feature>
<organism evidence="6 7">
    <name type="scientific">Gonapodya prolifera (strain JEL478)</name>
    <name type="common">Monoblepharis prolifera</name>
    <dbReference type="NCBI Taxonomy" id="1344416"/>
    <lineage>
        <taxon>Eukaryota</taxon>
        <taxon>Fungi</taxon>
        <taxon>Fungi incertae sedis</taxon>
        <taxon>Chytridiomycota</taxon>
        <taxon>Chytridiomycota incertae sedis</taxon>
        <taxon>Monoblepharidomycetes</taxon>
        <taxon>Monoblepharidales</taxon>
        <taxon>Gonapodyaceae</taxon>
        <taxon>Gonapodya</taxon>
    </lineage>
</organism>
<dbReference type="GO" id="GO:0003677">
    <property type="term" value="F:DNA binding"/>
    <property type="evidence" value="ECO:0007669"/>
    <property type="project" value="UniProtKB-UniRule"/>
</dbReference>
<reference evidence="6 7" key="1">
    <citation type="journal article" date="2015" name="Genome Biol. Evol.">
        <title>Phylogenomic analyses indicate that early fungi evolved digesting cell walls of algal ancestors of land plants.</title>
        <authorList>
            <person name="Chang Y."/>
            <person name="Wang S."/>
            <person name="Sekimoto S."/>
            <person name="Aerts A.L."/>
            <person name="Choi C."/>
            <person name="Clum A."/>
            <person name="LaButti K.M."/>
            <person name="Lindquist E.A."/>
            <person name="Yee Ngan C."/>
            <person name="Ohm R.A."/>
            <person name="Salamov A.A."/>
            <person name="Grigoriev I.V."/>
            <person name="Spatafora J.W."/>
            <person name="Berbee M.L."/>
        </authorList>
    </citation>
    <scope>NUCLEOTIDE SEQUENCE [LARGE SCALE GENOMIC DNA]</scope>
    <source>
        <strain evidence="6 7">JEL478</strain>
    </source>
</reference>
<dbReference type="GO" id="GO:0005634">
    <property type="term" value="C:nucleus"/>
    <property type="evidence" value="ECO:0007669"/>
    <property type="project" value="UniProtKB-UniRule"/>
</dbReference>
<feature type="DNA-binding region" description="HMG box" evidence="3">
    <location>
        <begin position="89"/>
        <end position="165"/>
    </location>
</feature>
<sequence>MASSQAYLFQLLAAPAFAPGRTVFGNSPSVTVDPFAGFEEDLSVETPPVQARGTKRIRDDDQQTEISNGGDSSGKRTYLRRPKADPNAPRKPPSAYVEFSNLQRDILKRELGEQAYRRMTFNEISRITGERWKSLPAKDPALKKRLDERASEAKIRYDAELKAYQQTKEYRQYQAETDEWWKSNKSRGKPTVLDRTSTRQDRSLVGSPESLDTSNPLPPTSLASADPAALGAALQSVLESSTLTDRAKEKLFETVVLRQFRQATHQIDGDGGSLSGNAANDRQVPTTEKRSGGEVSSKTKPTGTARTQPPEALSDAPATYELTSQSQKQGRHSRRRR</sequence>
<feature type="region of interest" description="Disordered" evidence="4">
    <location>
        <begin position="44"/>
        <end position="95"/>
    </location>
</feature>
<gene>
    <name evidence="6" type="ORF">M427DRAFT_61380</name>
</gene>
<feature type="region of interest" description="Disordered" evidence="4">
    <location>
        <begin position="183"/>
        <end position="224"/>
    </location>
</feature>
<protein>
    <recommendedName>
        <fullName evidence="5">HMG box domain-containing protein</fullName>
    </recommendedName>
</protein>
<feature type="region of interest" description="Disordered" evidence="4">
    <location>
        <begin position="266"/>
        <end position="337"/>
    </location>
</feature>
<dbReference type="Pfam" id="PF00505">
    <property type="entry name" value="HMG_box"/>
    <property type="match status" value="1"/>
</dbReference>
<dbReference type="OrthoDB" id="1919336at2759"/>
<name>A0A139A2I7_GONPJ</name>
<accession>A0A139A2I7</accession>
<proteinExistence type="predicted"/>
<dbReference type="AlphaFoldDB" id="A0A139A2I7"/>
<dbReference type="Gene3D" id="1.10.30.10">
    <property type="entry name" value="High mobility group box domain"/>
    <property type="match status" value="1"/>
</dbReference>
<keyword evidence="2 3" id="KW-0539">Nucleus</keyword>
<feature type="compositionally biased region" description="Polar residues" evidence="4">
    <location>
        <begin position="294"/>
        <end position="307"/>
    </location>
</feature>
<dbReference type="GO" id="GO:0010468">
    <property type="term" value="P:regulation of gene expression"/>
    <property type="evidence" value="ECO:0007669"/>
    <property type="project" value="TreeGrafter"/>
</dbReference>
<evidence type="ECO:0000313" key="7">
    <source>
        <dbReference type="Proteomes" id="UP000070544"/>
    </source>
</evidence>
<dbReference type="Proteomes" id="UP000070544">
    <property type="component" value="Unassembled WGS sequence"/>
</dbReference>
<evidence type="ECO:0000256" key="4">
    <source>
        <dbReference type="SAM" id="MobiDB-lite"/>
    </source>
</evidence>
<dbReference type="PANTHER" id="PTHR46040:SF3">
    <property type="entry name" value="HIGH MOBILITY GROUP PROTEIN 2"/>
    <property type="match status" value="1"/>
</dbReference>
<dbReference type="PROSITE" id="PS50118">
    <property type="entry name" value="HMG_BOX_2"/>
    <property type="match status" value="1"/>
</dbReference>
<dbReference type="EMBL" id="KQ965812">
    <property type="protein sequence ID" value="KXS10858.1"/>
    <property type="molecule type" value="Genomic_DNA"/>
</dbReference>
<dbReference type="SUPFAM" id="SSF47095">
    <property type="entry name" value="HMG-box"/>
    <property type="match status" value="1"/>
</dbReference>
<evidence type="ECO:0000256" key="2">
    <source>
        <dbReference type="ARBA" id="ARBA00023242"/>
    </source>
</evidence>
<dbReference type="InterPro" id="IPR051965">
    <property type="entry name" value="ChromReg_NeuronalGeneExpr"/>
</dbReference>
<keyword evidence="1 3" id="KW-0238">DNA-binding</keyword>
<evidence type="ECO:0000256" key="3">
    <source>
        <dbReference type="PROSITE-ProRule" id="PRU00267"/>
    </source>
</evidence>
<dbReference type="SMART" id="SM00398">
    <property type="entry name" value="HMG"/>
    <property type="match status" value="1"/>
</dbReference>